<dbReference type="Proteomes" id="UP000000345">
    <property type="component" value="Chromosome"/>
</dbReference>
<comment type="catalytic activity">
    <reaction evidence="1">
        <text>a 4-O-methyl-thymidine in DNA + L-cysteinyl-[protein] = a thymidine in DNA + S-methyl-L-cysteinyl-[protein]</text>
        <dbReference type="Rhea" id="RHEA:53428"/>
        <dbReference type="Rhea" id="RHEA-COMP:10131"/>
        <dbReference type="Rhea" id="RHEA-COMP:10132"/>
        <dbReference type="Rhea" id="RHEA-COMP:13555"/>
        <dbReference type="Rhea" id="RHEA-COMP:13556"/>
        <dbReference type="ChEBI" id="CHEBI:29950"/>
        <dbReference type="ChEBI" id="CHEBI:82612"/>
        <dbReference type="ChEBI" id="CHEBI:137386"/>
        <dbReference type="ChEBI" id="CHEBI:137387"/>
        <dbReference type="EC" id="2.1.1.63"/>
    </reaction>
</comment>
<keyword evidence="5" id="KW-0234">DNA repair</keyword>
<keyword evidence="3 8" id="KW-0808">Transferase</keyword>
<evidence type="ECO:0000313" key="9">
    <source>
        <dbReference type="Proteomes" id="UP000000345"/>
    </source>
</evidence>
<dbReference type="PANTHER" id="PTHR10815:SF13">
    <property type="entry name" value="METHYLATED-DNA--PROTEIN-CYSTEINE METHYLTRANSFERASE"/>
    <property type="match status" value="1"/>
</dbReference>
<keyword evidence="4" id="KW-0227">DNA damage</keyword>
<evidence type="ECO:0000256" key="2">
    <source>
        <dbReference type="ARBA" id="ARBA00022603"/>
    </source>
</evidence>
<proteinExistence type="predicted"/>
<dbReference type="GO" id="GO:0032259">
    <property type="term" value="P:methylation"/>
    <property type="evidence" value="ECO:0007669"/>
    <property type="project" value="UniProtKB-KW"/>
</dbReference>
<dbReference type="PANTHER" id="PTHR10815">
    <property type="entry name" value="METHYLATED-DNA--PROTEIN-CYSTEINE METHYLTRANSFERASE"/>
    <property type="match status" value="1"/>
</dbReference>
<dbReference type="AlphaFoldDB" id="D9PWJ6"/>
<dbReference type="STRING" id="79929.MTBMA_c09990"/>
<evidence type="ECO:0000256" key="3">
    <source>
        <dbReference type="ARBA" id="ARBA00022679"/>
    </source>
</evidence>
<comment type="catalytic activity">
    <reaction evidence="6">
        <text>a 6-O-methyl-2'-deoxyguanosine in DNA + L-cysteinyl-[protein] = S-methyl-L-cysteinyl-[protein] + a 2'-deoxyguanosine in DNA</text>
        <dbReference type="Rhea" id="RHEA:24000"/>
        <dbReference type="Rhea" id="RHEA-COMP:10131"/>
        <dbReference type="Rhea" id="RHEA-COMP:10132"/>
        <dbReference type="Rhea" id="RHEA-COMP:11367"/>
        <dbReference type="Rhea" id="RHEA-COMP:11368"/>
        <dbReference type="ChEBI" id="CHEBI:29950"/>
        <dbReference type="ChEBI" id="CHEBI:82612"/>
        <dbReference type="ChEBI" id="CHEBI:85445"/>
        <dbReference type="ChEBI" id="CHEBI:85448"/>
        <dbReference type="EC" id="2.1.1.63"/>
    </reaction>
</comment>
<dbReference type="Gene3D" id="1.10.10.10">
    <property type="entry name" value="Winged helix-like DNA-binding domain superfamily/Winged helix DNA-binding domain"/>
    <property type="match status" value="1"/>
</dbReference>
<protein>
    <submittedName>
        <fullName evidence="8">Predicted methylated-DNA-protein-cysteine S-methyltransferase</fullName>
        <ecNumber evidence="8">2.1.1.63</ecNumber>
    </submittedName>
</protein>
<dbReference type="KEGG" id="mmg:MTBMA_c09990"/>
<sequence>MNSPIYTLISRTFKCMYMLRHSLACIGLKCAGGRVQRVFFIRGRDVGVNVSPTDSGCESISGVLDSLNRFLDGEDVPFDPAVLDFRVCTGYQRGVLRVVMGIPRGSTMTYAEVAGAAGGGPRSVAGALARNPFPLIIPCHRVIRSDGKPGGYQGGVDLKVRLLEMEGAHFKI</sequence>
<evidence type="ECO:0000313" key="8">
    <source>
        <dbReference type="EMBL" id="ADL58594.1"/>
    </source>
</evidence>
<dbReference type="SUPFAM" id="SSF46767">
    <property type="entry name" value="Methylated DNA-protein cysteine methyltransferase, C-terminal domain"/>
    <property type="match status" value="1"/>
</dbReference>
<dbReference type="CDD" id="cd06445">
    <property type="entry name" value="ATase"/>
    <property type="match status" value="1"/>
</dbReference>
<evidence type="ECO:0000256" key="4">
    <source>
        <dbReference type="ARBA" id="ARBA00022763"/>
    </source>
</evidence>
<evidence type="ECO:0000256" key="5">
    <source>
        <dbReference type="ARBA" id="ARBA00023204"/>
    </source>
</evidence>
<dbReference type="InterPro" id="IPR001497">
    <property type="entry name" value="MethylDNA_cys_MeTrfase_AS"/>
</dbReference>
<dbReference type="Pfam" id="PF01035">
    <property type="entry name" value="DNA_binding_1"/>
    <property type="match status" value="1"/>
</dbReference>
<dbReference type="InterPro" id="IPR036217">
    <property type="entry name" value="MethylDNA_cys_MeTrfase_DNAb"/>
</dbReference>
<dbReference type="InterPro" id="IPR014048">
    <property type="entry name" value="MethylDNA_cys_MeTrfase_DNA-bd"/>
</dbReference>
<organism evidence="8 9">
    <name type="scientific">Methanothermobacter marburgensis (strain ATCC BAA-927 / DSM 2133 / JCM 14651 / NBRC 100331 / OCM 82 / Marburg)</name>
    <name type="common">Methanobacterium thermoautotrophicum</name>
    <dbReference type="NCBI Taxonomy" id="79929"/>
    <lineage>
        <taxon>Archaea</taxon>
        <taxon>Methanobacteriati</taxon>
        <taxon>Methanobacteriota</taxon>
        <taxon>Methanomada group</taxon>
        <taxon>Methanobacteria</taxon>
        <taxon>Methanobacteriales</taxon>
        <taxon>Methanobacteriaceae</taxon>
        <taxon>Methanothermobacter</taxon>
    </lineage>
</organism>
<dbReference type="EC" id="2.1.1.63" evidence="8"/>
<accession>D9PWJ6</accession>
<dbReference type="NCBIfam" id="TIGR00589">
    <property type="entry name" value="ogt"/>
    <property type="match status" value="1"/>
</dbReference>
<name>D9PWJ6_METTM</name>
<dbReference type="PROSITE" id="PS00374">
    <property type="entry name" value="MGMT"/>
    <property type="match status" value="1"/>
</dbReference>
<dbReference type="EMBL" id="CP001710">
    <property type="protein sequence ID" value="ADL58594.1"/>
    <property type="molecule type" value="Genomic_DNA"/>
</dbReference>
<keyword evidence="9" id="KW-1185">Reference proteome</keyword>
<gene>
    <name evidence="8" type="primary">ogt</name>
    <name evidence="8" type="ordered locus">MTBMA_c09990</name>
</gene>
<evidence type="ECO:0000256" key="1">
    <source>
        <dbReference type="ARBA" id="ARBA00001286"/>
    </source>
</evidence>
<dbReference type="GO" id="GO:0006281">
    <property type="term" value="P:DNA repair"/>
    <property type="evidence" value="ECO:0007669"/>
    <property type="project" value="UniProtKB-KW"/>
</dbReference>
<feature type="domain" description="Methylated-DNA-[protein]-cysteine S-methyltransferase DNA binding" evidence="7">
    <location>
        <begin position="91"/>
        <end position="168"/>
    </location>
</feature>
<reference key="1">
    <citation type="submission" date="2009-08" db="EMBL/GenBank/DDBJ databases">
        <title>The genome sequence of Methanothermobacter marburgensis.</title>
        <authorList>
            <person name="Kaster A."/>
            <person name="Seedorf H."/>
            <person name="Goenrich M."/>
            <person name="Wiezer A."/>
            <person name="Liesegang H."/>
            <person name="Thauer R."/>
            <person name="Gottschalk G."/>
        </authorList>
    </citation>
    <scope>NUCLEOTIDE SEQUENCE</scope>
    <source>
        <strain>Marburg</strain>
    </source>
</reference>
<dbReference type="HOGENOM" id="CLU_000445_52_2_2"/>
<dbReference type="GO" id="GO:0003908">
    <property type="term" value="F:methylated-DNA-[protein]-cysteine S-methyltransferase activity"/>
    <property type="evidence" value="ECO:0007669"/>
    <property type="project" value="UniProtKB-EC"/>
</dbReference>
<dbReference type="InterPro" id="IPR036388">
    <property type="entry name" value="WH-like_DNA-bd_sf"/>
</dbReference>
<reference evidence="8 9" key="2">
    <citation type="journal article" date="2010" name="J. Bacteriol.">
        <title>Complete genome sequence of Methanothermobacter marburgensis, a methanoarchaeon model organism.</title>
        <authorList>
            <person name="Liesegang H."/>
            <person name="Kaster A.K."/>
            <person name="Wiezer A."/>
            <person name="Goenrich M."/>
            <person name="Wollherr A."/>
            <person name="Seedorf H."/>
            <person name="Gottschalk G."/>
            <person name="Thauer R.K."/>
        </authorList>
    </citation>
    <scope>NUCLEOTIDE SEQUENCE [LARGE SCALE GENOMIC DNA]</scope>
    <source>
        <strain evidence="9">ATCC BAA-927 / DSM 2133 / JCM 14651 / NBRC 100331 / OCM 82 / Marburg</strain>
    </source>
</reference>
<dbReference type="PaxDb" id="79929-MTBMA_c09990"/>
<evidence type="ECO:0000259" key="7">
    <source>
        <dbReference type="Pfam" id="PF01035"/>
    </source>
</evidence>
<evidence type="ECO:0000256" key="6">
    <source>
        <dbReference type="ARBA" id="ARBA00049348"/>
    </source>
</evidence>
<keyword evidence="2 8" id="KW-0489">Methyltransferase</keyword>
<dbReference type="PATRIC" id="fig|79929.8.peg.979"/>